<proteinExistence type="inferred from homology"/>
<evidence type="ECO:0000256" key="9">
    <source>
        <dbReference type="ARBA" id="ARBA00023237"/>
    </source>
</evidence>
<keyword evidence="9 10" id="KW-0998">Cell outer membrane</keyword>
<evidence type="ECO:0000256" key="3">
    <source>
        <dbReference type="ARBA" id="ARBA00022448"/>
    </source>
</evidence>
<dbReference type="SUPFAM" id="SSF56935">
    <property type="entry name" value="Porins"/>
    <property type="match status" value="1"/>
</dbReference>
<organism evidence="15 16">
    <name type="scientific">Pseudomonas lutea</name>
    <dbReference type="NCBI Taxonomy" id="243924"/>
    <lineage>
        <taxon>Bacteria</taxon>
        <taxon>Pseudomonadati</taxon>
        <taxon>Pseudomonadota</taxon>
        <taxon>Gammaproteobacteria</taxon>
        <taxon>Pseudomonadales</taxon>
        <taxon>Pseudomonadaceae</taxon>
        <taxon>Pseudomonas</taxon>
    </lineage>
</organism>
<comment type="caution">
    <text evidence="15">The sequence shown here is derived from an EMBL/GenBank/DDBJ whole genome shotgun (WGS) entry which is preliminary data.</text>
</comment>
<dbReference type="InterPro" id="IPR000531">
    <property type="entry name" value="Beta-barrel_TonB"/>
</dbReference>
<dbReference type="Proteomes" id="UP000625247">
    <property type="component" value="Unassembled WGS sequence"/>
</dbReference>
<evidence type="ECO:0000256" key="2">
    <source>
        <dbReference type="ARBA" id="ARBA00009810"/>
    </source>
</evidence>
<keyword evidence="16" id="KW-1185">Reference proteome</keyword>
<feature type="domain" description="TonB-dependent receptor plug" evidence="14">
    <location>
        <begin position="82"/>
        <end position="181"/>
    </location>
</feature>
<feature type="region of interest" description="Disordered" evidence="12">
    <location>
        <begin position="62"/>
        <end position="81"/>
    </location>
</feature>
<comment type="similarity">
    <text evidence="2 10 11">Belongs to the TonB-dependent receptor family.</text>
</comment>
<keyword evidence="8 15" id="KW-0675">Receptor</keyword>
<name>A0ABR9A3G6_9PSED</name>
<dbReference type="Gene3D" id="2.170.130.10">
    <property type="entry name" value="TonB-dependent receptor, plug domain"/>
    <property type="match status" value="1"/>
</dbReference>
<dbReference type="InterPro" id="IPR037066">
    <property type="entry name" value="Plug_dom_sf"/>
</dbReference>
<keyword evidence="5 10" id="KW-0812">Transmembrane</keyword>
<dbReference type="InterPro" id="IPR010105">
    <property type="entry name" value="TonB_sidphr_rcpt"/>
</dbReference>
<comment type="subcellular location">
    <subcellularLocation>
        <location evidence="1 10">Cell outer membrane</location>
        <topology evidence="1 10">Multi-pass membrane protein</topology>
    </subcellularLocation>
</comment>
<dbReference type="Gene3D" id="2.40.170.20">
    <property type="entry name" value="TonB-dependent receptor, beta-barrel domain"/>
    <property type="match status" value="1"/>
</dbReference>
<dbReference type="InterPro" id="IPR039426">
    <property type="entry name" value="TonB-dep_rcpt-like"/>
</dbReference>
<reference evidence="15 16" key="1">
    <citation type="journal article" date="2020" name="FEMS Microbiol. Ecol.">
        <title>Temporal dynamics of bacterial communities during seed development and maturation.</title>
        <authorList>
            <person name="Chesneau G."/>
            <person name="Torres-Cortes G."/>
            <person name="Briand M."/>
            <person name="Darrasse A."/>
            <person name="Preveaux A."/>
            <person name="Marais C."/>
            <person name="Jacques M.A."/>
            <person name="Shade A."/>
            <person name="Barret M."/>
        </authorList>
    </citation>
    <scope>NUCLEOTIDE SEQUENCE [LARGE SCALE GENOMIC DNA]</scope>
    <source>
        <strain evidence="15 16">CFBP13723</strain>
    </source>
</reference>
<gene>
    <name evidence="15" type="ORF">IFT62_05160</name>
</gene>
<evidence type="ECO:0000256" key="5">
    <source>
        <dbReference type="ARBA" id="ARBA00022692"/>
    </source>
</evidence>
<keyword evidence="3 10" id="KW-0813">Transport</keyword>
<keyword evidence="4 10" id="KW-1134">Transmembrane beta strand</keyword>
<evidence type="ECO:0000313" key="16">
    <source>
        <dbReference type="Proteomes" id="UP000625247"/>
    </source>
</evidence>
<dbReference type="EMBL" id="JACYNP010000002">
    <property type="protein sequence ID" value="MBD8120592.1"/>
    <property type="molecule type" value="Genomic_DNA"/>
</dbReference>
<dbReference type="InterPro" id="IPR036942">
    <property type="entry name" value="Beta-barrel_TonB_sf"/>
</dbReference>
<evidence type="ECO:0000313" key="15">
    <source>
        <dbReference type="EMBL" id="MBD8120592.1"/>
    </source>
</evidence>
<evidence type="ECO:0000256" key="12">
    <source>
        <dbReference type="SAM" id="MobiDB-lite"/>
    </source>
</evidence>
<keyword evidence="7 10" id="KW-0472">Membrane</keyword>
<evidence type="ECO:0000256" key="8">
    <source>
        <dbReference type="ARBA" id="ARBA00023170"/>
    </source>
</evidence>
<evidence type="ECO:0000259" key="14">
    <source>
        <dbReference type="Pfam" id="PF07715"/>
    </source>
</evidence>
<feature type="compositionally biased region" description="Polar residues" evidence="12">
    <location>
        <begin position="70"/>
        <end position="81"/>
    </location>
</feature>
<sequence length="720" mass="79134">MIRILIQNRDFSAPSGNPIVNPRLPASLLFASVVTAWPAAHAADDVTLPEMQIQDSAVLDDGQSVGYQGKPSSSTTKLGLTNKQTPQAITTITRAQMNDFKMNGVKDALRSAPSVTVEQSESDRTEFTSRGFDIGSFEYDGMGMPFAQTILIGDLDMAEFEQIDVLHGANGLMSGTGNPSATVNFIRKRPTRDFQAQIDTSVGSWDSRRVQADVSGPLTETGNVRGRFIYAHDKGNSWMDRYSHEKNVAAGLLAFDLSDADTFTVGFTQHNSDSNGSTWGNLPLVDTNNNPIHYSSRSSNVGQPWTYWNMHTQRAFGEWKHDFGNGWNATLTGTGITEYQDTNMLYVAGVTDDDALAFAAHTTSKAHQLLGEAKVSGPFSLFGRDHELTFGAAYGRTHQKAREYDAFESGYFNTSFAGILAGNSISPQFPFTRDSNTQNFTDRQKSLFAGARFSLADDLHWIAGARMLSADGTGDSYGTDHSQREHGKVTPYTGLVYDLTPQWSVYTSWTEIFNPQYGTVGVDGKVLAPLEGKSLEAGVKGSVMDDRLNLTAAVFKTHQSNVASADYIQVGSQFRYFTEDYESHGVELEASGEVLPGLDLLAGYTYVHIENDDGDRARRYVPAHALRGMASYRLPGLPQARIGTRVSWQSGIQNDTYSVIRQNAYALVDLMTSYDIDSNWSTALNFNNITDRKYLTSLYTGTASNYGAPRNLTASLTWRY</sequence>
<dbReference type="PROSITE" id="PS52016">
    <property type="entry name" value="TONB_DEPENDENT_REC_3"/>
    <property type="match status" value="1"/>
</dbReference>
<dbReference type="Pfam" id="PF00593">
    <property type="entry name" value="TonB_dep_Rec_b-barrel"/>
    <property type="match status" value="1"/>
</dbReference>
<protein>
    <submittedName>
        <fullName evidence="15">TonB-dependent siderophore receptor</fullName>
    </submittedName>
</protein>
<evidence type="ECO:0000256" key="1">
    <source>
        <dbReference type="ARBA" id="ARBA00004571"/>
    </source>
</evidence>
<evidence type="ECO:0000259" key="13">
    <source>
        <dbReference type="Pfam" id="PF00593"/>
    </source>
</evidence>
<accession>A0ABR9A3G6</accession>
<keyword evidence="6 11" id="KW-0798">TonB box</keyword>
<evidence type="ECO:0000256" key="4">
    <source>
        <dbReference type="ARBA" id="ARBA00022452"/>
    </source>
</evidence>
<dbReference type="NCBIfam" id="TIGR01783">
    <property type="entry name" value="TonB-siderophor"/>
    <property type="match status" value="1"/>
</dbReference>
<evidence type="ECO:0000256" key="10">
    <source>
        <dbReference type="PROSITE-ProRule" id="PRU01360"/>
    </source>
</evidence>
<evidence type="ECO:0000256" key="7">
    <source>
        <dbReference type="ARBA" id="ARBA00023136"/>
    </source>
</evidence>
<dbReference type="PANTHER" id="PTHR32552:SF74">
    <property type="entry name" value="HYDROXAMATE SIDEROPHORE RECEPTOR FHUE"/>
    <property type="match status" value="1"/>
</dbReference>
<dbReference type="Pfam" id="PF07715">
    <property type="entry name" value="Plug"/>
    <property type="match status" value="1"/>
</dbReference>
<dbReference type="CDD" id="cd01347">
    <property type="entry name" value="ligand_gated_channel"/>
    <property type="match status" value="1"/>
</dbReference>
<evidence type="ECO:0000256" key="11">
    <source>
        <dbReference type="RuleBase" id="RU003357"/>
    </source>
</evidence>
<dbReference type="PANTHER" id="PTHR32552">
    <property type="entry name" value="FERRICHROME IRON RECEPTOR-RELATED"/>
    <property type="match status" value="1"/>
</dbReference>
<feature type="domain" description="TonB-dependent receptor-like beta-barrel" evidence="13">
    <location>
        <begin position="265"/>
        <end position="689"/>
    </location>
</feature>
<evidence type="ECO:0000256" key="6">
    <source>
        <dbReference type="ARBA" id="ARBA00023077"/>
    </source>
</evidence>
<dbReference type="InterPro" id="IPR012910">
    <property type="entry name" value="Plug_dom"/>
</dbReference>